<reference evidence="6 7" key="1">
    <citation type="submission" date="2024-02" db="EMBL/GenBank/DDBJ databases">
        <title>Expansion and revision of Xanthobacter and proposal of Roseixanthobacter gen. nov.</title>
        <authorList>
            <person name="Soltysiak M.P.M."/>
            <person name="Jalihal A."/>
            <person name="Ory A."/>
            <person name="Chrisophersen C."/>
            <person name="Lee A.D."/>
            <person name="Boulton J."/>
            <person name="Springer M."/>
        </authorList>
    </citation>
    <scope>NUCLEOTIDE SEQUENCE [LARGE SCALE GENOMIC DNA]</scope>
    <source>
        <strain evidence="6 7">CB5</strain>
    </source>
</reference>
<dbReference type="SUPFAM" id="SSF53850">
    <property type="entry name" value="Periplasmic binding protein-like II"/>
    <property type="match status" value="1"/>
</dbReference>
<dbReference type="Proteomes" id="UP001604043">
    <property type="component" value="Unassembled WGS sequence"/>
</dbReference>
<evidence type="ECO:0000256" key="4">
    <source>
        <dbReference type="ARBA" id="ARBA00023163"/>
    </source>
</evidence>
<gene>
    <name evidence="6" type="ORF">V5F30_11735</name>
</gene>
<dbReference type="PROSITE" id="PS50931">
    <property type="entry name" value="HTH_LYSR"/>
    <property type="match status" value="1"/>
</dbReference>
<dbReference type="InterPro" id="IPR058163">
    <property type="entry name" value="LysR-type_TF_proteobact-type"/>
</dbReference>
<dbReference type="InterPro" id="IPR000847">
    <property type="entry name" value="LysR_HTH_N"/>
</dbReference>
<dbReference type="EMBL" id="JBAFUR010000002">
    <property type="protein sequence ID" value="MFG1252873.1"/>
    <property type="molecule type" value="Genomic_DNA"/>
</dbReference>
<sequence>MINFNDYFYFAQVVDSKGITAASKALNLPKSKLSRRVAELEMRLGVRLIQRSSRTFLVTELGREFYRHARNMLAEAQAAESAVRSRLGPPSGTLRLACSPVAAALCLGTVLPGFLARFPQVRVEQRMLSRLDEMGARTADVYLVAHDGPLEDSSMVRRRLKAEPRHLFASAGHAATYAGVTRPADLTGCPLFVFAEAPGRLLLTPARERQDTILEGACIADSGLDLGPRLVSSDLGAVLSSVRAGMGVALLPASCGQDAVQRGDLVRVLPGWTGGTFEVSALLASSHGVLPAVRALIELIGDCFAGRLVDLPGMPSAPEPERYSQEEPA</sequence>
<organism evidence="6 7">
    <name type="scientific">Xanthobacter aminoxidans</name>
    <dbReference type="NCBI Taxonomy" id="186280"/>
    <lineage>
        <taxon>Bacteria</taxon>
        <taxon>Pseudomonadati</taxon>
        <taxon>Pseudomonadota</taxon>
        <taxon>Alphaproteobacteria</taxon>
        <taxon>Hyphomicrobiales</taxon>
        <taxon>Xanthobacteraceae</taxon>
        <taxon>Xanthobacter</taxon>
    </lineage>
</organism>
<name>A0ABW6ZGC7_9HYPH</name>
<keyword evidence="2" id="KW-0805">Transcription regulation</keyword>
<keyword evidence="7" id="KW-1185">Reference proteome</keyword>
<dbReference type="Pfam" id="PF03466">
    <property type="entry name" value="LysR_substrate"/>
    <property type="match status" value="1"/>
</dbReference>
<dbReference type="PANTHER" id="PTHR30537:SF31">
    <property type="entry name" value="TRANSCRIPTIONAL REGULATOR, LYSR FAMILY"/>
    <property type="match status" value="1"/>
</dbReference>
<evidence type="ECO:0000313" key="6">
    <source>
        <dbReference type="EMBL" id="MFG1252873.1"/>
    </source>
</evidence>
<evidence type="ECO:0000259" key="5">
    <source>
        <dbReference type="PROSITE" id="PS50931"/>
    </source>
</evidence>
<dbReference type="InterPro" id="IPR036388">
    <property type="entry name" value="WH-like_DNA-bd_sf"/>
</dbReference>
<feature type="domain" description="HTH lysR-type" evidence="5">
    <location>
        <begin position="9"/>
        <end position="59"/>
    </location>
</feature>
<evidence type="ECO:0000256" key="3">
    <source>
        <dbReference type="ARBA" id="ARBA00023125"/>
    </source>
</evidence>
<dbReference type="InterPro" id="IPR036390">
    <property type="entry name" value="WH_DNA-bd_sf"/>
</dbReference>
<keyword evidence="3" id="KW-0238">DNA-binding</keyword>
<keyword evidence="4" id="KW-0804">Transcription</keyword>
<evidence type="ECO:0000313" key="7">
    <source>
        <dbReference type="Proteomes" id="UP001604043"/>
    </source>
</evidence>
<protein>
    <submittedName>
        <fullName evidence="6">LysR substrate-binding domain-containing protein</fullName>
    </submittedName>
</protein>
<dbReference type="Pfam" id="PF00126">
    <property type="entry name" value="HTH_1"/>
    <property type="match status" value="1"/>
</dbReference>
<evidence type="ECO:0000256" key="2">
    <source>
        <dbReference type="ARBA" id="ARBA00023015"/>
    </source>
</evidence>
<comment type="caution">
    <text evidence="6">The sequence shown here is derived from an EMBL/GenBank/DDBJ whole genome shotgun (WGS) entry which is preliminary data.</text>
</comment>
<comment type="similarity">
    <text evidence="1">Belongs to the LysR transcriptional regulatory family.</text>
</comment>
<accession>A0ABW6ZGC7</accession>
<dbReference type="PANTHER" id="PTHR30537">
    <property type="entry name" value="HTH-TYPE TRANSCRIPTIONAL REGULATOR"/>
    <property type="match status" value="1"/>
</dbReference>
<dbReference type="InterPro" id="IPR005119">
    <property type="entry name" value="LysR_subst-bd"/>
</dbReference>
<proteinExistence type="inferred from homology"/>
<dbReference type="Gene3D" id="3.40.190.290">
    <property type="match status" value="1"/>
</dbReference>
<evidence type="ECO:0000256" key="1">
    <source>
        <dbReference type="ARBA" id="ARBA00009437"/>
    </source>
</evidence>
<dbReference type="Gene3D" id="1.10.10.10">
    <property type="entry name" value="Winged helix-like DNA-binding domain superfamily/Winged helix DNA-binding domain"/>
    <property type="match status" value="1"/>
</dbReference>
<dbReference type="SUPFAM" id="SSF46785">
    <property type="entry name" value="Winged helix' DNA-binding domain"/>
    <property type="match status" value="1"/>
</dbReference>
<dbReference type="RefSeq" id="WP_394007604.1">
    <property type="nucleotide sequence ID" value="NZ_JBAFUR010000002.1"/>
</dbReference>